<comment type="caution">
    <text evidence="2">The sequence shown here is derived from an EMBL/GenBank/DDBJ whole genome shotgun (WGS) entry which is preliminary data.</text>
</comment>
<proteinExistence type="predicted"/>
<feature type="region of interest" description="Disordered" evidence="1">
    <location>
        <begin position="448"/>
        <end position="482"/>
    </location>
</feature>
<feature type="compositionally biased region" description="Basic and acidic residues" evidence="1">
    <location>
        <begin position="82"/>
        <end position="91"/>
    </location>
</feature>
<evidence type="ECO:0000313" key="3">
    <source>
        <dbReference type="Proteomes" id="UP000320333"/>
    </source>
</evidence>
<reference evidence="2 3" key="1">
    <citation type="journal article" date="2019" name="Sci. Rep.">
        <title>Comparative genomics of chytrid fungi reveal insights into the obligate biotrophic and pathogenic lifestyle of Synchytrium endobioticum.</title>
        <authorList>
            <person name="van de Vossenberg B.T.L.H."/>
            <person name="Warris S."/>
            <person name="Nguyen H.D.T."/>
            <person name="van Gent-Pelzer M.P.E."/>
            <person name="Joly D.L."/>
            <person name="van de Geest H.C."/>
            <person name="Bonants P.J.M."/>
            <person name="Smith D.S."/>
            <person name="Levesque C.A."/>
            <person name="van der Lee T.A.J."/>
        </authorList>
    </citation>
    <scope>NUCLEOTIDE SEQUENCE [LARGE SCALE GENOMIC DNA]</scope>
    <source>
        <strain evidence="2 3">CBS 675.73</strain>
    </source>
</reference>
<dbReference type="Proteomes" id="UP000320333">
    <property type="component" value="Unassembled WGS sequence"/>
</dbReference>
<name>A0A507FSI6_9FUNG</name>
<evidence type="ECO:0000313" key="2">
    <source>
        <dbReference type="EMBL" id="TPX78520.1"/>
    </source>
</evidence>
<evidence type="ECO:0000256" key="1">
    <source>
        <dbReference type="SAM" id="MobiDB-lite"/>
    </source>
</evidence>
<organism evidence="2 3">
    <name type="scientific">Chytriomyces confervae</name>
    <dbReference type="NCBI Taxonomy" id="246404"/>
    <lineage>
        <taxon>Eukaryota</taxon>
        <taxon>Fungi</taxon>
        <taxon>Fungi incertae sedis</taxon>
        <taxon>Chytridiomycota</taxon>
        <taxon>Chytridiomycota incertae sedis</taxon>
        <taxon>Chytridiomycetes</taxon>
        <taxon>Chytridiales</taxon>
        <taxon>Chytriomycetaceae</taxon>
        <taxon>Chytriomyces</taxon>
    </lineage>
</organism>
<protein>
    <submittedName>
        <fullName evidence="2">Uncharacterized protein</fullName>
    </submittedName>
</protein>
<sequence length="614" mass="67422">MTIAPFSTGHHGIAEVKPILPYGPPQSFSKMPPMPSLFTQVVAKPAEQAKKFKLGSIVKRKAAAAETTFMPPGMPILQYKQPHTDSSHNEDNYDNNTTGASTPTRKVAFGRSNTARVTTIVPFLNTRSNLVHTTDLVHSTNAFSTLDIAAIKAKNEAYLLLSPRPIPTKHLHPIHAAPPPQSDFNVMLEDGALIQDEVGVPSNLEVWVHRARKGNLHQQRNHQDTLKERDLSCWGGIGVGLGDPQIGRNTIPHDSRIALLLSSHTWNGGGDVRLACNGSLLYTIHRKSVGNKDSLILRDSQGRSIWKISERIGFTGWNYDLFRATTTDALEKQAHPQQQSASLFHPKYSKGNQPWHLIGTLDRASPSASTGPANSVFGTLANKRFASEKVPTYNLKHDSFCGRIGVGGVVGVTSPTGCAGDSMIQPFTRLVLNWHGWKTHAIQSDKDCTTNHAHKPRNKSVRGADESATTWESERDGVSSTVMMGDPSSRCYRFLDQKTSRHSGTFLKVSDKVAIEGEHLDRWELVIEPPLNTDGGRSERAKCVRRSMPPEMILAGSLVAQMMVDRKSRGGRLNGNRGVVEAELGTRLGRRVKKLSLANKEAVGDLDIDTISYY</sequence>
<dbReference type="EMBL" id="QEAP01000003">
    <property type="protein sequence ID" value="TPX78520.1"/>
    <property type="molecule type" value="Genomic_DNA"/>
</dbReference>
<keyword evidence="3" id="KW-1185">Reference proteome</keyword>
<accession>A0A507FSI6</accession>
<feature type="compositionally biased region" description="Polar residues" evidence="1">
    <location>
        <begin position="94"/>
        <end position="104"/>
    </location>
</feature>
<gene>
    <name evidence="2" type="ORF">CcCBS67573_g00219</name>
</gene>
<feature type="region of interest" description="Disordered" evidence="1">
    <location>
        <begin position="79"/>
        <end position="105"/>
    </location>
</feature>
<dbReference type="OrthoDB" id="2105284at2759"/>
<dbReference type="AlphaFoldDB" id="A0A507FSI6"/>